<gene>
    <name evidence="1" type="ORF">FOXB_02088</name>
</gene>
<sequence>MAWFTVGCYKQLGKIKYMLTCLVHRPVWCTGLAYLSKIPY</sequence>
<organism evidence="1">
    <name type="scientific">Fusarium oxysporum (strain Fo5176)</name>
    <name type="common">Fusarium vascular wilt</name>
    <dbReference type="NCBI Taxonomy" id="660025"/>
    <lineage>
        <taxon>Eukaryota</taxon>
        <taxon>Fungi</taxon>
        <taxon>Dikarya</taxon>
        <taxon>Ascomycota</taxon>
        <taxon>Pezizomycotina</taxon>
        <taxon>Sordariomycetes</taxon>
        <taxon>Hypocreomycetidae</taxon>
        <taxon>Hypocreales</taxon>
        <taxon>Nectriaceae</taxon>
        <taxon>Fusarium</taxon>
        <taxon>Fusarium oxysporum species complex</taxon>
    </lineage>
</organism>
<protein>
    <submittedName>
        <fullName evidence="1">Uncharacterized protein</fullName>
    </submittedName>
</protein>
<name>F9F6R3_FUSOF</name>
<dbReference type="AlphaFoldDB" id="F9F6R3"/>
<dbReference type="EMBL" id="AFQF01000686">
    <property type="protein sequence ID" value="EGU87392.1"/>
    <property type="molecule type" value="Genomic_DNA"/>
</dbReference>
<comment type="caution">
    <text evidence="1">The sequence shown here is derived from an EMBL/GenBank/DDBJ whole genome shotgun (WGS) entry which is preliminary data.</text>
</comment>
<accession>F9F6R3</accession>
<evidence type="ECO:0000313" key="1">
    <source>
        <dbReference type="EMBL" id="EGU87392.1"/>
    </source>
</evidence>
<reference evidence="1" key="1">
    <citation type="journal article" date="2012" name="Mol. Plant Microbe Interact.">
        <title>A highly conserved effector in Fusarium oxysporum is required for full virulence on Arabidopsis.</title>
        <authorList>
            <person name="Thatcher L.F."/>
            <person name="Gardiner D.M."/>
            <person name="Kazan K."/>
            <person name="Manners J."/>
        </authorList>
    </citation>
    <scope>NUCLEOTIDE SEQUENCE [LARGE SCALE GENOMIC DNA]</scope>
    <source>
        <strain evidence="1">Fo5176</strain>
    </source>
</reference>
<proteinExistence type="predicted"/>